<name>A0A3B4Z123_9TELE</name>
<protein>
    <recommendedName>
        <fullName evidence="6">Heme-binding protein 1</fullName>
    </recommendedName>
</protein>
<evidence type="ECO:0000256" key="1">
    <source>
        <dbReference type="ARBA" id="ARBA00004496"/>
    </source>
</evidence>
<dbReference type="FunFam" id="3.20.80.10:FF:000003">
    <property type="entry name" value="Heme-binding protein 1"/>
    <property type="match status" value="1"/>
</dbReference>
<dbReference type="PANTHER" id="PTHR11220">
    <property type="entry name" value="HEME-BINDING PROTEIN-RELATED"/>
    <property type="match status" value="1"/>
</dbReference>
<sequence length="221" mass="25556">MLSDNTLHVCLRLHLAGLVGLLLVLTAEAKVGNSSLLEICSETEQCLLYDPICKDNYEVRHYESVKWVSTTVKHRFMDMAMVKAFRKLFNYIQGENEAGMKIEMTTPVLVKIPDKKIFFEETDYTMSFLLPAEHQMNPPSPTDENVYIHDTPDMKVYVLSYGGWMMSWIDQMKAKKLGEMLDSNKAKYKKGFHYGVGYNSPMKLLNRHNEVWMVVEDEHVC</sequence>
<dbReference type="STRING" id="144197.ENSSPAP00000002538"/>
<dbReference type="GeneTree" id="ENSGT00940000163377"/>
<evidence type="ECO:0000256" key="7">
    <source>
        <dbReference type="SAM" id="SignalP"/>
    </source>
</evidence>
<dbReference type="SUPFAM" id="SSF55136">
    <property type="entry name" value="Probable bacterial effector-binding domain"/>
    <property type="match status" value="1"/>
</dbReference>
<keyword evidence="4" id="KW-0963">Cytoplasm</keyword>
<keyword evidence="7" id="KW-0732">Signal</keyword>
<dbReference type="Gene3D" id="3.20.80.10">
    <property type="entry name" value="Regulatory factor, effector binding domain"/>
    <property type="match status" value="1"/>
</dbReference>
<dbReference type="GO" id="GO:0005737">
    <property type="term" value="C:cytoplasm"/>
    <property type="evidence" value="ECO:0007669"/>
    <property type="project" value="UniProtKB-SubCell"/>
</dbReference>
<comment type="similarity">
    <text evidence="2">Belongs to the HEBP family.</text>
</comment>
<dbReference type="Pfam" id="PF04832">
    <property type="entry name" value="SOUL"/>
    <property type="match status" value="1"/>
</dbReference>
<proteinExistence type="inferred from homology"/>
<evidence type="ECO:0000256" key="5">
    <source>
        <dbReference type="ARBA" id="ARBA00037673"/>
    </source>
</evidence>
<dbReference type="AlphaFoldDB" id="A0A3B4Z123"/>
<dbReference type="GO" id="GO:0020037">
    <property type="term" value="F:heme binding"/>
    <property type="evidence" value="ECO:0007669"/>
    <property type="project" value="TreeGrafter"/>
</dbReference>
<evidence type="ECO:0000256" key="6">
    <source>
        <dbReference type="ARBA" id="ARBA00040755"/>
    </source>
</evidence>
<accession>A0A3B4Z123</accession>
<evidence type="ECO:0000256" key="3">
    <source>
        <dbReference type="ARBA" id="ARBA00011245"/>
    </source>
</evidence>
<comment type="subunit">
    <text evidence="3">Monomer.</text>
</comment>
<evidence type="ECO:0000256" key="2">
    <source>
        <dbReference type="ARBA" id="ARBA00009817"/>
    </source>
</evidence>
<evidence type="ECO:0000256" key="4">
    <source>
        <dbReference type="ARBA" id="ARBA00022490"/>
    </source>
</evidence>
<dbReference type="PANTHER" id="PTHR11220:SF1">
    <property type="entry name" value="HEME-BINDING PROTEIN 2"/>
    <property type="match status" value="1"/>
</dbReference>
<evidence type="ECO:0000313" key="8">
    <source>
        <dbReference type="Ensembl" id="ENSSPAP00000002538.1"/>
    </source>
</evidence>
<dbReference type="Ensembl" id="ENSSPAT00000002577.1">
    <property type="protein sequence ID" value="ENSSPAP00000002538.1"/>
    <property type="gene ID" value="ENSSPAG00000001958.1"/>
</dbReference>
<comment type="function">
    <text evidence="5">May bind free porphyrinogens that may be present in the cell and thus facilitate removal of these potentially toxic compound. Binds with a high affinity to one molecule of heme or porphyrins. It binds metalloporphyrins, free porphyrins and N-methylprotoporphyrin with similar affinities.</text>
</comment>
<feature type="signal peptide" evidence="7">
    <location>
        <begin position="1"/>
        <end position="29"/>
    </location>
</feature>
<dbReference type="InterPro" id="IPR011256">
    <property type="entry name" value="Reg_factor_effector_dom_sf"/>
</dbReference>
<reference evidence="8" key="1">
    <citation type="submission" date="2023-09" db="UniProtKB">
        <authorList>
            <consortium name="Ensembl"/>
        </authorList>
    </citation>
    <scope>IDENTIFICATION</scope>
</reference>
<comment type="subcellular location">
    <subcellularLocation>
        <location evidence="1">Cytoplasm</location>
    </subcellularLocation>
</comment>
<organism evidence="8">
    <name type="scientific">Stegastes partitus</name>
    <name type="common">bicolor damselfish</name>
    <dbReference type="NCBI Taxonomy" id="144197"/>
    <lineage>
        <taxon>Eukaryota</taxon>
        <taxon>Metazoa</taxon>
        <taxon>Chordata</taxon>
        <taxon>Craniata</taxon>
        <taxon>Vertebrata</taxon>
        <taxon>Euteleostomi</taxon>
        <taxon>Actinopterygii</taxon>
        <taxon>Neopterygii</taxon>
        <taxon>Teleostei</taxon>
        <taxon>Neoteleostei</taxon>
        <taxon>Acanthomorphata</taxon>
        <taxon>Ovalentaria</taxon>
        <taxon>Pomacentridae</taxon>
        <taxon>Stegastes</taxon>
    </lineage>
</organism>
<feature type="chain" id="PRO_5017184335" description="Heme-binding protein 1" evidence="7">
    <location>
        <begin position="30"/>
        <end position="221"/>
    </location>
</feature>
<dbReference type="InterPro" id="IPR006917">
    <property type="entry name" value="SOUL_heme-bd"/>
</dbReference>